<gene>
    <name evidence="1" type="ORF">EZS28_055104</name>
</gene>
<evidence type="ECO:0000313" key="1">
    <source>
        <dbReference type="EMBL" id="KAA6317410.1"/>
    </source>
</evidence>
<proteinExistence type="predicted"/>
<accession>A0A5J4Q8R3</accession>
<evidence type="ECO:0000313" key="2">
    <source>
        <dbReference type="Proteomes" id="UP000324800"/>
    </source>
</evidence>
<name>A0A5J4Q8R3_9EUKA</name>
<comment type="caution">
    <text evidence="1">The sequence shown here is derived from an EMBL/GenBank/DDBJ whole genome shotgun (WGS) entry which is preliminary data.</text>
</comment>
<dbReference type="AlphaFoldDB" id="A0A5J4Q8R3"/>
<reference evidence="1 2" key="1">
    <citation type="submission" date="2019-03" db="EMBL/GenBank/DDBJ databases">
        <title>Single cell metagenomics reveals metabolic interactions within the superorganism composed of flagellate Streblomastix strix and complex community of Bacteroidetes bacteria on its surface.</title>
        <authorList>
            <person name="Treitli S.C."/>
            <person name="Kolisko M."/>
            <person name="Husnik F."/>
            <person name="Keeling P."/>
            <person name="Hampl V."/>
        </authorList>
    </citation>
    <scope>NUCLEOTIDE SEQUENCE [LARGE SCALE GENOMIC DNA]</scope>
    <source>
        <strain evidence="1">ST1C</strain>
    </source>
</reference>
<organism evidence="1 2">
    <name type="scientific">Streblomastix strix</name>
    <dbReference type="NCBI Taxonomy" id="222440"/>
    <lineage>
        <taxon>Eukaryota</taxon>
        <taxon>Metamonada</taxon>
        <taxon>Preaxostyla</taxon>
        <taxon>Oxymonadida</taxon>
        <taxon>Streblomastigidae</taxon>
        <taxon>Streblomastix</taxon>
    </lineage>
</organism>
<sequence length="72" mass="7778">IDPGGSAHPLFLCFAPVNKTCVLSPKHIFCLVISLNSVNHFKIGQSSSIKTANETRSFLIFLIVFSSQEIGG</sequence>
<dbReference type="Proteomes" id="UP000324800">
    <property type="component" value="Unassembled WGS sequence"/>
</dbReference>
<dbReference type="EMBL" id="SNRW01046620">
    <property type="protein sequence ID" value="KAA6317410.1"/>
    <property type="molecule type" value="Genomic_DNA"/>
</dbReference>
<protein>
    <submittedName>
        <fullName evidence="1">Uncharacterized protein</fullName>
    </submittedName>
</protein>
<feature type="non-terminal residue" evidence="1">
    <location>
        <position position="1"/>
    </location>
</feature>